<dbReference type="InterPro" id="IPR043144">
    <property type="entry name" value="Mal/L-sulf/L-lact_DH-like_ah"/>
</dbReference>
<dbReference type="EMBL" id="OU892280">
    <property type="protein sequence ID" value="CAG9767933.1"/>
    <property type="molecule type" value="Genomic_DNA"/>
</dbReference>
<dbReference type="InterPro" id="IPR043143">
    <property type="entry name" value="Mal/L-sulf/L-lact_DH-like_NADP"/>
</dbReference>
<gene>
    <name evidence="3" type="ORF">CEUTPL_LOCUS8487</name>
</gene>
<dbReference type="InterPro" id="IPR003767">
    <property type="entry name" value="Malate/L-lactate_DH-like"/>
</dbReference>
<dbReference type="SUPFAM" id="SSF89733">
    <property type="entry name" value="L-sulfolactate dehydrogenase-like"/>
    <property type="match status" value="1"/>
</dbReference>
<name>A0A9N9MMW0_9CUCU</name>
<dbReference type="InterPro" id="IPR036111">
    <property type="entry name" value="Mal/L-sulfo/L-lacto_DH-like_sf"/>
</dbReference>
<dbReference type="AlphaFoldDB" id="A0A9N9MMW0"/>
<organism evidence="3 4">
    <name type="scientific">Ceutorhynchus assimilis</name>
    <name type="common">cabbage seed weevil</name>
    <dbReference type="NCBI Taxonomy" id="467358"/>
    <lineage>
        <taxon>Eukaryota</taxon>
        <taxon>Metazoa</taxon>
        <taxon>Ecdysozoa</taxon>
        <taxon>Arthropoda</taxon>
        <taxon>Hexapoda</taxon>
        <taxon>Insecta</taxon>
        <taxon>Pterygota</taxon>
        <taxon>Neoptera</taxon>
        <taxon>Endopterygota</taxon>
        <taxon>Coleoptera</taxon>
        <taxon>Polyphaga</taxon>
        <taxon>Cucujiformia</taxon>
        <taxon>Curculionidae</taxon>
        <taxon>Ceutorhynchinae</taxon>
        <taxon>Ceutorhynchus</taxon>
    </lineage>
</organism>
<keyword evidence="4" id="KW-1185">Reference proteome</keyword>
<evidence type="ECO:0008006" key="5">
    <source>
        <dbReference type="Google" id="ProtNLM"/>
    </source>
</evidence>
<comment type="similarity">
    <text evidence="1">Belongs to the LDH2/MDH2 oxidoreductase family.</text>
</comment>
<dbReference type="Gene3D" id="3.30.1370.60">
    <property type="entry name" value="Hypothetical oxidoreductase yiak, domain 2"/>
    <property type="match status" value="1"/>
</dbReference>
<dbReference type="PANTHER" id="PTHR11091:SF0">
    <property type="entry name" value="MALATE DEHYDROGENASE"/>
    <property type="match status" value="1"/>
</dbReference>
<dbReference type="Gene3D" id="1.10.1530.10">
    <property type="match status" value="1"/>
</dbReference>
<reference evidence="3" key="1">
    <citation type="submission" date="2022-01" db="EMBL/GenBank/DDBJ databases">
        <authorList>
            <person name="King R."/>
        </authorList>
    </citation>
    <scope>NUCLEOTIDE SEQUENCE</scope>
</reference>
<protein>
    <recommendedName>
        <fullName evidence="5">Malate dehydrogenase</fullName>
    </recommendedName>
</protein>
<dbReference type="OrthoDB" id="7881616at2759"/>
<accession>A0A9N9MMW0</accession>
<evidence type="ECO:0000256" key="1">
    <source>
        <dbReference type="ARBA" id="ARBA00006056"/>
    </source>
</evidence>
<evidence type="ECO:0000313" key="4">
    <source>
        <dbReference type="Proteomes" id="UP001152799"/>
    </source>
</evidence>
<dbReference type="GO" id="GO:0016491">
    <property type="term" value="F:oxidoreductase activity"/>
    <property type="evidence" value="ECO:0007669"/>
    <property type="project" value="UniProtKB-KW"/>
</dbReference>
<sequence length="399" mass="43508">MAVVPSLRLIRTHSACSCLSYTRIFVMSVPQKHRHYSSGPTVITPKDEAHKFMRNCLLAVGATPENAEIVADNLIEADYRGHYSHGMNRLEMYVRDIEHKLTDPKVLPCTIQENAATAHVDGMNGLGAVIGKHCMNIAIQKAKQAGIGFVAAKRSNHYGISGIYALQAIKEGVLGFSVTNTSPLMAPTRAKKACLGTNPIALGAPGKDGDCFVLDMATTAVALGKVELAIRKGEKIPEGWALNDQGLPETDPKVAFKAAKLTPLGGSEMHSGYKGYGLGMFVEILSGILAGADYGNYIRKWGSLDKFANLGQAFMAINHKVFAPDFEDRMQDLMKMLRELEPADCNKPVLIQGDKERMHMEKVHQEGGLRYVEHQHNTLNKLSKELKIAPMVSKTVAIA</sequence>
<keyword evidence="2" id="KW-0560">Oxidoreductase</keyword>
<evidence type="ECO:0000256" key="2">
    <source>
        <dbReference type="ARBA" id="ARBA00023002"/>
    </source>
</evidence>
<dbReference type="PANTHER" id="PTHR11091">
    <property type="entry name" value="OXIDOREDUCTASE-RELATED"/>
    <property type="match status" value="1"/>
</dbReference>
<dbReference type="Proteomes" id="UP001152799">
    <property type="component" value="Chromosome 4"/>
</dbReference>
<dbReference type="Pfam" id="PF02615">
    <property type="entry name" value="Ldh_2"/>
    <property type="match status" value="1"/>
</dbReference>
<evidence type="ECO:0000313" key="3">
    <source>
        <dbReference type="EMBL" id="CAG9767933.1"/>
    </source>
</evidence>
<proteinExistence type="inferred from homology"/>